<name>A0A0F9F6D9_9ZZZZ</name>
<accession>A0A0F9F6D9</accession>
<comment type="caution">
    <text evidence="1">The sequence shown here is derived from an EMBL/GenBank/DDBJ whole genome shotgun (WGS) entry which is preliminary data.</text>
</comment>
<feature type="non-terminal residue" evidence="1">
    <location>
        <position position="67"/>
    </location>
</feature>
<dbReference type="EMBL" id="LAZR01024773">
    <property type="protein sequence ID" value="KKL74056.1"/>
    <property type="molecule type" value="Genomic_DNA"/>
</dbReference>
<dbReference type="AlphaFoldDB" id="A0A0F9F6D9"/>
<evidence type="ECO:0000313" key="1">
    <source>
        <dbReference type="EMBL" id="KKL74056.1"/>
    </source>
</evidence>
<organism evidence="1">
    <name type="scientific">marine sediment metagenome</name>
    <dbReference type="NCBI Taxonomy" id="412755"/>
    <lineage>
        <taxon>unclassified sequences</taxon>
        <taxon>metagenomes</taxon>
        <taxon>ecological metagenomes</taxon>
    </lineage>
</organism>
<sequence length="67" mass="6819">MTASYAASRKKPRVDARIFLVFCLSVGIVLGNGGDGEGFEKSLGGVFVASQVGYGCATGSPLAMECA</sequence>
<reference evidence="1" key="1">
    <citation type="journal article" date="2015" name="Nature">
        <title>Complex archaea that bridge the gap between prokaryotes and eukaryotes.</title>
        <authorList>
            <person name="Spang A."/>
            <person name="Saw J.H."/>
            <person name="Jorgensen S.L."/>
            <person name="Zaremba-Niedzwiedzka K."/>
            <person name="Martijn J."/>
            <person name="Lind A.E."/>
            <person name="van Eijk R."/>
            <person name="Schleper C."/>
            <person name="Guy L."/>
            <person name="Ettema T.J."/>
        </authorList>
    </citation>
    <scope>NUCLEOTIDE SEQUENCE</scope>
</reference>
<gene>
    <name evidence="1" type="ORF">LCGC14_2068750</name>
</gene>
<proteinExistence type="predicted"/>
<protein>
    <submittedName>
        <fullName evidence="1">Uncharacterized protein</fullName>
    </submittedName>
</protein>